<organism evidence="1 2">
    <name type="scientific">Brasilonema sennae CENA114</name>
    <dbReference type="NCBI Taxonomy" id="415709"/>
    <lineage>
        <taxon>Bacteria</taxon>
        <taxon>Bacillati</taxon>
        <taxon>Cyanobacteriota</taxon>
        <taxon>Cyanophyceae</taxon>
        <taxon>Nostocales</taxon>
        <taxon>Scytonemataceae</taxon>
        <taxon>Brasilonema</taxon>
        <taxon>Bromeliae group (in: Brasilonema)</taxon>
    </lineage>
</organism>
<gene>
    <name evidence="1" type="ORF">DP114_04845</name>
</gene>
<dbReference type="AlphaFoldDB" id="A0A856MAE2"/>
<sequence length="126" mass="13402">MCHFCAESSALRGFPQSLPGEATQAASFDRCGDWLSGSQGTFSGEASPEKLPPRCRRNAFPQGRMWRQATGVPGGLSGMPKAHAWRANARCLCRENATSFSQGETQSCEQVGRAAQRSGSPPAALV</sequence>
<keyword evidence="2" id="KW-1185">Reference proteome</keyword>
<reference evidence="1 2" key="1">
    <citation type="submission" date="2018-06" db="EMBL/GenBank/DDBJ databases">
        <title>Comparative genomics of Brasilonema spp. strains.</title>
        <authorList>
            <person name="Alvarenga D.O."/>
            <person name="Fiore M.F."/>
            <person name="Varani A.M."/>
        </authorList>
    </citation>
    <scope>NUCLEOTIDE SEQUENCE [LARGE SCALE GENOMIC DNA]</scope>
    <source>
        <strain evidence="1 2">CENA114</strain>
    </source>
</reference>
<proteinExistence type="predicted"/>
<evidence type="ECO:0000313" key="1">
    <source>
        <dbReference type="EMBL" id="QDL07320.1"/>
    </source>
</evidence>
<dbReference type="Proteomes" id="UP000503129">
    <property type="component" value="Chromosome"/>
</dbReference>
<name>A0A856MAE2_9CYAN</name>
<evidence type="ECO:0000313" key="2">
    <source>
        <dbReference type="Proteomes" id="UP000503129"/>
    </source>
</evidence>
<dbReference type="EMBL" id="CP030118">
    <property type="protein sequence ID" value="QDL07320.1"/>
    <property type="molecule type" value="Genomic_DNA"/>
</dbReference>
<protein>
    <submittedName>
        <fullName evidence="1">Uncharacterized protein</fullName>
    </submittedName>
</protein>
<accession>A0A856MAE2</accession>
<dbReference type="KEGG" id="bsen:DP114_04845"/>